<dbReference type="SMART" id="SM01360">
    <property type="entry name" value="A2M"/>
    <property type="match status" value="1"/>
</dbReference>
<evidence type="ECO:0000256" key="6">
    <source>
        <dbReference type="ARBA" id="ARBA00023157"/>
    </source>
</evidence>
<dbReference type="GO" id="GO:0004867">
    <property type="term" value="F:serine-type endopeptidase inhibitor activity"/>
    <property type="evidence" value="ECO:0007669"/>
    <property type="project" value="UniProtKB-KW"/>
</dbReference>
<evidence type="ECO:0000256" key="1">
    <source>
        <dbReference type="ARBA" id="ARBA00010952"/>
    </source>
</evidence>
<dbReference type="Pfam" id="PF07678">
    <property type="entry name" value="TED_complement"/>
    <property type="match status" value="1"/>
</dbReference>
<feature type="domain" description="Alpha-2-macroglobulin bait region" evidence="10">
    <location>
        <begin position="404"/>
        <end position="553"/>
    </location>
</feature>
<dbReference type="GO" id="GO:0007399">
    <property type="term" value="P:nervous system development"/>
    <property type="evidence" value="ECO:0007669"/>
    <property type="project" value="UniProtKB-ARBA"/>
</dbReference>
<dbReference type="EMBL" id="REGW02000014">
    <property type="protein sequence ID" value="KAE8286422.1"/>
    <property type="molecule type" value="Genomic_DNA"/>
</dbReference>
<accession>A0A6G0I596</accession>
<feature type="compositionally biased region" description="Polar residues" evidence="8">
    <location>
        <begin position="1019"/>
        <end position="1032"/>
    </location>
</feature>
<name>A0A6G0I596_LARCR</name>
<gene>
    <name evidence="12" type="ORF">D5F01_LYC14355</name>
</gene>
<dbReference type="PROSITE" id="PS00477">
    <property type="entry name" value="ALPHA_2_MACROGLOBULIN"/>
    <property type="match status" value="1"/>
</dbReference>
<dbReference type="Gene3D" id="2.60.40.1940">
    <property type="match status" value="1"/>
</dbReference>
<keyword evidence="5" id="KW-0882">Thioester bond</keyword>
<dbReference type="Pfam" id="PF17791">
    <property type="entry name" value="MG3"/>
    <property type="match status" value="1"/>
</dbReference>
<dbReference type="InterPro" id="IPR001599">
    <property type="entry name" value="Macroglobln_a2"/>
</dbReference>
<dbReference type="SUPFAM" id="SSF81296">
    <property type="entry name" value="E set domains"/>
    <property type="match status" value="1"/>
</dbReference>
<comment type="caution">
    <text evidence="12">The sequence shown here is derived from an EMBL/GenBank/DDBJ whole genome shotgun (WGS) entry which is preliminary data.</text>
</comment>
<protein>
    <submittedName>
        <fullName evidence="12">CD109 antigen 150 kDa TGF-beta-1-binding protein</fullName>
    </submittedName>
</protein>
<evidence type="ECO:0000259" key="11">
    <source>
        <dbReference type="SMART" id="SM01360"/>
    </source>
</evidence>
<dbReference type="InterPro" id="IPR041555">
    <property type="entry name" value="MG3"/>
</dbReference>
<dbReference type="Pfam" id="PF01835">
    <property type="entry name" value="MG2"/>
    <property type="match status" value="1"/>
</dbReference>
<evidence type="ECO:0000256" key="9">
    <source>
        <dbReference type="SAM" id="SignalP"/>
    </source>
</evidence>
<dbReference type="InterPro" id="IPR013783">
    <property type="entry name" value="Ig-like_fold"/>
</dbReference>
<dbReference type="AlphaFoldDB" id="A0A6G0I596"/>
<comment type="similarity">
    <text evidence="1">Belongs to the protease inhibitor I39 (alpha-2-macroglobulin) family.</text>
</comment>
<dbReference type="Gene3D" id="2.60.40.1930">
    <property type="match status" value="2"/>
</dbReference>
<evidence type="ECO:0000313" key="13">
    <source>
        <dbReference type="Proteomes" id="UP000424527"/>
    </source>
</evidence>
<dbReference type="GO" id="GO:0005615">
    <property type="term" value="C:extracellular space"/>
    <property type="evidence" value="ECO:0007669"/>
    <property type="project" value="InterPro"/>
</dbReference>
<sequence length="1032" mass="114984">MERLQIWGLFVVFIILTAAKRSFGISPSTYMVLAPSSLSPGLPTPVSVTILTTEQINEMMGSGSYLLEVKGYVDELMVFSNSTWLRFSPKGFSTFIQTDKLNYLPGQTVKIRVVSIQPDWKPLQSWVDIAIKDPRGNLLRDWAHFAKLGVVSKEFQLSDNPPLGQWTIVTSIRNVSSEKHFNVDYYVLPKFEVSIIAPDSIHHEFTLSGNVTAKYLYGKPVDGIMNITFLHHYHGLVRSYHQVKPINGTASFVFDPTENPSGPRRLGLGFPGGRMDEFIMVMVNVTGYLTGLTYSSMKKVSVVKFRYKVSFHDYPKLLRPSLEFIARLKISTYNDQPLSEDDQRKMVDVSVMQGTKSPWSWKGDEVEALAARSNISVPLGIRPGMPPEKMEFPVPADGIIPLVIQLRNDTETLTIDVGSPVQLPIQSNFPMTEIHYIVKSRGQVVSAGKSSRVLTLVPDVTWAPKACIIVYCVHFNGEIVNDVIQLPITKTLQKGKGKLEVKMEPVHYLDRTGVSELERHRGRPGEEVTLGVKVAEPGSLVGILVVDKATHLMGYDNDITKNRVATVVALRMSVLLSQVLKEMGEYGVSKADAFSDMLRMGDPYSVFKTCDLVVLTDANLHEKETDHSFLLPGEGIQLLANTERPQDDEEQPPPPRERSNFPETWIWMDIMSDSDSIEKTLTVPDSITTWTATAFVISENLGLGITDKPAELTAFQPFFLSLNLPAYIIRGEELVLEVILFNYTPRDLEVLVIVAQSDTFEFLFPDNNEIPMPSSRRVLVRSQRGTSVLIPIKALVLGEIPISVKAVSSVASDLVRRTILVKAEGLEQMHHTAVLLELSPPYWNVSRDMMFTFPADVVEGSERVTVTAVGDILGPSISGLDSLIQMPYGCGEQNMINFAPNVYVLKYLIATDQANQAITEKAKAYMLKGYERELSFQRSDGSFSAFGQSDPSGSTWLTAFVLRCFLQARQFINIDPNVLQRAAAWIVVQQGDDGRFLEINRVIHTGLQGGVDGPPPSRHMSSSPCWRTITSR</sequence>
<dbReference type="PANTHER" id="PTHR11412:SF136">
    <property type="entry name" value="CD109 ANTIGEN"/>
    <property type="match status" value="1"/>
</dbReference>
<evidence type="ECO:0000256" key="7">
    <source>
        <dbReference type="ARBA" id="ARBA00023180"/>
    </source>
</evidence>
<dbReference type="Pfam" id="PF07703">
    <property type="entry name" value="A2M_BRD"/>
    <property type="match status" value="1"/>
</dbReference>
<dbReference type="InterPro" id="IPR002890">
    <property type="entry name" value="MG2"/>
</dbReference>
<keyword evidence="4" id="KW-0722">Serine protease inhibitor</keyword>
<evidence type="ECO:0000256" key="4">
    <source>
        <dbReference type="ARBA" id="ARBA00022900"/>
    </source>
</evidence>
<dbReference type="InterPro" id="IPR008930">
    <property type="entry name" value="Terpenoid_cyclase/PrenylTrfase"/>
</dbReference>
<feature type="region of interest" description="Disordered" evidence="8">
    <location>
        <begin position="1008"/>
        <end position="1032"/>
    </location>
</feature>
<dbReference type="InterPro" id="IPR050473">
    <property type="entry name" value="A2M/Complement_sys"/>
</dbReference>
<dbReference type="Pfam" id="PF00207">
    <property type="entry name" value="A2M"/>
    <property type="match status" value="1"/>
</dbReference>
<dbReference type="SMART" id="SM01419">
    <property type="entry name" value="Thiol-ester_cl"/>
    <property type="match status" value="1"/>
</dbReference>
<feature type="signal peptide" evidence="9">
    <location>
        <begin position="1"/>
        <end position="24"/>
    </location>
</feature>
<dbReference type="Gene3D" id="2.20.130.20">
    <property type="match status" value="1"/>
</dbReference>
<dbReference type="InterPro" id="IPR047565">
    <property type="entry name" value="Alpha-macroglob_thiol-ester_cl"/>
</dbReference>
<organism evidence="12 13">
    <name type="scientific">Larimichthys crocea</name>
    <name type="common">Large yellow croaker</name>
    <name type="synonym">Pseudosciaena crocea</name>
    <dbReference type="NCBI Taxonomy" id="215358"/>
    <lineage>
        <taxon>Eukaryota</taxon>
        <taxon>Metazoa</taxon>
        <taxon>Chordata</taxon>
        <taxon>Craniata</taxon>
        <taxon>Vertebrata</taxon>
        <taxon>Euteleostomi</taxon>
        <taxon>Actinopterygii</taxon>
        <taxon>Neopterygii</taxon>
        <taxon>Teleostei</taxon>
        <taxon>Neoteleostei</taxon>
        <taxon>Acanthomorphata</taxon>
        <taxon>Eupercaria</taxon>
        <taxon>Sciaenidae</taxon>
        <taxon>Larimichthys</taxon>
    </lineage>
</organism>
<evidence type="ECO:0000256" key="5">
    <source>
        <dbReference type="ARBA" id="ARBA00022966"/>
    </source>
</evidence>
<keyword evidence="7" id="KW-0325">Glycoprotein</keyword>
<dbReference type="Gene3D" id="1.50.10.20">
    <property type="match status" value="1"/>
</dbReference>
<dbReference type="InterPro" id="IPR011626">
    <property type="entry name" value="Alpha-macroglobulin_TED"/>
</dbReference>
<feature type="domain" description="Alpha-2-macroglobulin" evidence="11">
    <location>
        <begin position="664"/>
        <end position="754"/>
    </location>
</feature>
<keyword evidence="3 9" id="KW-0732">Signal</keyword>
<dbReference type="SMART" id="SM01359">
    <property type="entry name" value="A2M_N_2"/>
    <property type="match status" value="1"/>
</dbReference>
<evidence type="ECO:0000313" key="12">
    <source>
        <dbReference type="EMBL" id="KAE8286422.1"/>
    </source>
</evidence>
<keyword evidence="13" id="KW-1185">Reference proteome</keyword>
<dbReference type="InterPro" id="IPR014756">
    <property type="entry name" value="Ig_E-set"/>
</dbReference>
<dbReference type="SUPFAM" id="SSF48239">
    <property type="entry name" value="Terpenoid cyclases/Protein prenyltransferases"/>
    <property type="match status" value="1"/>
</dbReference>
<keyword evidence="6" id="KW-1015">Disulfide bond</keyword>
<evidence type="ECO:0000256" key="2">
    <source>
        <dbReference type="ARBA" id="ARBA00022690"/>
    </source>
</evidence>
<feature type="chain" id="PRO_5026332011" evidence="9">
    <location>
        <begin position="25"/>
        <end position="1032"/>
    </location>
</feature>
<dbReference type="FunFam" id="2.60.40.1930:FF:000001">
    <property type="entry name" value="CD109 isoform 3"/>
    <property type="match status" value="1"/>
</dbReference>
<proteinExistence type="inferred from homology"/>
<dbReference type="InterPro" id="IPR011625">
    <property type="entry name" value="A2M_N_BRD"/>
</dbReference>
<keyword evidence="2" id="KW-0646">Protease inhibitor</keyword>
<dbReference type="Gene3D" id="6.20.50.160">
    <property type="match status" value="1"/>
</dbReference>
<dbReference type="Gene3D" id="2.60.120.1540">
    <property type="match status" value="1"/>
</dbReference>
<reference evidence="12 13" key="1">
    <citation type="submission" date="2019-07" db="EMBL/GenBank/DDBJ databases">
        <title>Chromosome genome assembly for large yellow croaker.</title>
        <authorList>
            <person name="Xiao S."/>
        </authorList>
    </citation>
    <scope>NUCLEOTIDE SEQUENCE [LARGE SCALE GENOMIC DNA]</scope>
    <source>
        <strain evidence="12">JMULYC20181020</strain>
        <tissue evidence="12">Muscle</tissue>
    </source>
</reference>
<evidence type="ECO:0000259" key="10">
    <source>
        <dbReference type="SMART" id="SM01359"/>
    </source>
</evidence>
<dbReference type="Proteomes" id="UP000424527">
    <property type="component" value="Unassembled WGS sequence"/>
</dbReference>
<dbReference type="Gene3D" id="2.60.40.10">
    <property type="entry name" value="Immunoglobulins"/>
    <property type="match status" value="1"/>
</dbReference>
<evidence type="ECO:0000256" key="8">
    <source>
        <dbReference type="SAM" id="MobiDB-lite"/>
    </source>
</evidence>
<dbReference type="InterPro" id="IPR019742">
    <property type="entry name" value="MacrogloblnA2_CS"/>
</dbReference>
<evidence type="ECO:0000256" key="3">
    <source>
        <dbReference type="ARBA" id="ARBA00022729"/>
    </source>
</evidence>
<dbReference type="PANTHER" id="PTHR11412">
    <property type="entry name" value="MACROGLOBULIN / COMPLEMENT"/>
    <property type="match status" value="1"/>
</dbReference>